<dbReference type="InterPro" id="IPR018709">
    <property type="entry name" value="CoA_activase_DUF2229"/>
</dbReference>
<name>A0A7C0U631_9BACT</name>
<dbReference type="Pfam" id="PF01869">
    <property type="entry name" value="BcrAD_BadFG"/>
    <property type="match status" value="2"/>
</dbReference>
<feature type="domain" description="ATPase BadF/BadG/BcrA/BcrD type" evidence="5">
    <location>
        <begin position="317"/>
        <end position="568"/>
    </location>
</feature>
<comment type="cofactor">
    <cofactor evidence="1">
        <name>[4Fe-4S] cluster</name>
        <dbReference type="ChEBI" id="CHEBI:49883"/>
    </cofactor>
</comment>
<dbReference type="Pfam" id="PF09989">
    <property type="entry name" value="DUF2229"/>
    <property type="match status" value="1"/>
</dbReference>
<dbReference type="InterPro" id="IPR043129">
    <property type="entry name" value="ATPase_NBD"/>
</dbReference>
<dbReference type="PANTHER" id="PTHR32329">
    <property type="entry name" value="BIFUNCTIONAL PROTEIN [INCLUDES 2-HYDROXYACYL-COA DEHYDRATASE (N-TER) AND ITS ACTIVATOR DOMAIN (C_TERM)-RELATED"/>
    <property type="match status" value="1"/>
</dbReference>
<evidence type="ECO:0000259" key="5">
    <source>
        <dbReference type="Pfam" id="PF01869"/>
    </source>
</evidence>
<keyword evidence="4" id="KW-0411">Iron-sulfur</keyword>
<evidence type="ECO:0000256" key="2">
    <source>
        <dbReference type="ARBA" id="ARBA00022723"/>
    </source>
</evidence>
<keyword evidence="2" id="KW-0479">Metal-binding</keyword>
<dbReference type="InterPro" id="IPR008275">
    <property type="entry name" value="CoA_E_activase_dom"/>
</dbReference>
<organism evidence="7">
    <name type="scientific">Thermosulfidibacter takaii</name>
    <dbReference type="NCBI Taxonomy" id="412593"/>
    <lineage>
        <taxon>Bacteria</taxon>
        <taxon>Pseudomonadati</taxon>
        <taxon>Thermosulfidibacterota</taxon>
        <taxon>Thermosulfidibacteria</taxon>
        <taxon>Thermosulfidibacterales</taxon>
        <taxon>Thermosulfidibacteraceae</taxon>
    </lineage>
</organism>
<reference evidence="7" key="1">
    <citation type="journal article" date="2020" name="mSystems">
        <title>Genome- and Community-Level Interaction Insights into Carbon Utilization and Element Cycling Functions of Hydrothermarchaeota in Hydrothermal Sediment.</title>
        <authorList>
            <person name="Zhou Z."/>
            <person name="Liu Y."/>
            <person name="Xu W."/>
            <person name="Pan J."/>
            <person name="Luo Z.H."/>
            <person name="Li M."/>
        </authorList>
    </citation>
    <scope>NUCLEOTIDE SEQUENCE [LARGE SCALE GENOMIC DNA]</scope>
    <source>
        <strain evidence="7">HyVt-115</strain>
    </source>
</reference>
<dbReference type="CDD" id="cd24035">
    <property type="entry name" value="ASKHA_NBD_O66634-like_rpt2"/>
    <property type="match status" value="1"/>
</dbReference>
<dbReference type="Proteomes" id="UP000885690">
    <property type="component" value="Unassembled WGS sequence"/>
</dbReference>
<evidence type="ECO:0000256" key="4">
    <source>
        <dbReference type="ARBA" id="ARBA00023014"/>
    </source>
</evidence>
<comment type="caution">
    <text evidence="7">The sequence shown here is derived from an EMBL/GenBank/DDBJ whole genome shotgun (WGS) entry which is preliminary data.</text>
</comment>
<evidence type="ECO:0000256" key="3">
    <source>
        <dbReference type="ARBA" id="ARBA00023004"/>
    </source>
</evidence>
<accession>A0A7C0U631</accession>
<proteinExistence type="predicted"/>
<dbReference type="GO" id="GO:0051536">
    <property type="term" value="F:iron-sulfur cluster binding"/>
    <property type="evidence" value="ECO:0007669"/>
    <property type="project" value="UniProtKB-KW"/>
</dbReference>
<dbReference type="Gene3D" id="3.40.50.11900">
    <property type="match status" value="2"/>
</dbReference>
<evidence type="ECO:0000259" key="6">
    <source>
        <dbReference type="Pfam" id="PF09989"/>
    </source>
</evidence>
<dbReference type="NCBIfam" id="TIGR00241">
    <property type="entry name" value="CoA_E_activ"/>
    <property type="match status" value="2"/>
</dbReference>
<sequence>MEKYHLGIDVGSTTVKVVLIDEKEEIAFERYRRNDGAPLAVLLEELSSMEEAFHPSSISSTTVTGIGGKTLASLLEAHLVNEVVAHATATTFFHPSARSIIEIGGEDAKFILLDRGPPGEPVISDFAMNTMCAAGTGIFLEQQAVRLGYTIEELGRVALKSKVPPRIAGRCTVFAKSDMVHLQQKAVPDYEIVAGLCLALARNLKSNILKGKRVPPPVVFQGGVAANPGVQKALKEVLGLKPGELIIPKHHATMGAIGAALIGKRRLKPTGYKGKERLQRHLTLKPTFKSLPPLKRTTPPSTLHYPKTIAGEEKLYLGVDVGSISTKLVLLNPKGELVDKVYLRTSGRPLEAIGEGLRILSQRLKGQVEVEGVGVTGSGRHFIGNFIGADLVRNEITAQATAAIAMDPEVDTIIEIGGQDSKFIRLKKGAILDFTMNKVCAAGTGSFLEEAAQRLGVDMQEFNRLALKASSPLQLGERCTVFMESDLLHHQQRGAAKEDLLAGLCYSIVYNYLNRVVEHRKIGERIFFQGATAYNEAVVAAFEEVLQKPVTVPPHHEVTGAIGVALLAIKEKNWQKSQFKGFKLGEVPPKIVSFQCKSCPNRCEIRMLKTKGDPPAFYGGRCEKYERQRRKDKEQLPNLLAERERLLMEWKREDQNYPRGDIGIPNILLFREWLPFFGTLLQELGFNVVVSPTTTPHLIRSGTEVCCAEACFPVKLAHGHILDLLNRGIKTIFLPQVVDFPSLRPELPPGMACPYVQAFPWMVPSSIDPSHRGARLLRPVFHLGEGGNLLKGELRAFARETGISLGQVKKAIRSAYEAQHRFWEKLKRRGEEILSSHPDIPICLLIGRPYNALDPGANLLVHEKLRELGALALPMDFLPLEDMEEYLPSLRDIYWHYGQKILAAGILCKRNPRLHPIYITNFACGPDSFILHLFKGILGEQPYLELEIDEHSGDAGIQTRVEAFMDSIRARPWREGRKEETSLPQKLQIIPKTKERRKIYLPPMSHHVEAVAASFMACGVEAQVLPPSDEESLRLGRQYTSGKECYPAVLTAGDMVKMTRRPDFDPKRSAFLMPSGTGPCRFGHYHKLHRLILDQLGYRDVPIYSPTQTYTLYQDLGIVGRDFTRLSWQGIVAVDILYKLLRETRPYCRDKKAADRLYQESLQTLCQAIIDRRDLKEPLFKAREEFEKLRGDGQRGKPIVGIVGEIYTRANPFANEGIVEELEDLGAEVWLAPLGEWILYINFTGKRKALWRKEWKHCLRLIIEHRIQVKDQHRFEEVVSGLLKNVPEPSTEDLLALASRYLHDAFEGEAVLSVGKALDYMRRRVDGVVNVIPFTCMPGTVVSAVFKRLKEENGYPLITVAYDGQKNATTHTTLEAFFHQVQCHKETKRGASS</sequence>
<dbReference type="InterPro" id="IPR051805">
    <property type="entry name" value="Dehydratase_Activator_Redct"/>
</dbReference>
<dbReference type="GO" id="GO:0046872">
    <property type="term" value="F:metal ion binding"/>
    <property type="evidence" value="ECO:0007669"/>
    <property type="project" value="UniProtKB-KW"/>
</dbReference>
<dbReference type="PANTHER" id="PTHR32329:SF7">
    <property type="entry name" value="ACTIVATOR OF 2-HYDROXYACYL-COA-HYDRATASE"/>
    <property type="match status" value="1"/>
</dbReference>
<dbReference type="SUPFAM" id="SSF53067">
    <property type="entry name" value="Actin-like ATPase domain"/>
    <property type="match status" value="2"/>
</dbReference>
<evidence type="ECO:0000256" key="1">
    <source>
        <dbReference type="ARBA" id="ARBA00001966"/>
    </source>
</evidence>
<evidence type="ECO:0000313" key="7">
    <source>
        <dbReference type="EMBL" id="HDD52493.1"/>
    </source>
</evidence>
<dbReference type="CDD" id="cd24034">
    <property type="entry name" value="ASKHA_NBD_O66634-like_rpt1"/>
    <property type="match status" value="1"/>
</dbReference>
<dbReference type="EMBL" id="DQWS01000011">
    <property type="protein sequence ID" value="HDD52493.1"/>
    <property type="molecule type" value="Genomic_DNA"/>
</dbReference>
<gene>
    <name evidence="7" type="ORF">ENF32_00275</name>
</gene>
<dbReference type="InterPro" id="IPR002731">
    <property type="entry name" value="ATPase_BadF"/>
</dbReference>
<keyword evidence="3" id="KW-0408">Iron</keyword>
<feature type="domain" description="DUF2229" evidence="6">
    <location>
        <begin position="662"/>
        <end position="877"/>
    </location>
</feature>
<protein>
    <submittedName>
        <fullName evidence="7">CoA activase</fullName>
    </submittedName>
</protein>
<feature type="domain" description="ATPase BadF/BadG/BcrA/BcrD type" evidence="5">
    <location>
        <begin position="6"/>
        <end position="263"/>
    </location>
</feature>
<dbReference type="Gene3D" id="3.30.420.40">
    <property type="match status" value="4"/>
</dbReference>